<keyword evidence="2" id="KW-1185">Reference proteome</keyword>
<accession>A0A6A0AF14</accession>
<reference evidence="1 2" key="1">
    <citation type="submission" date="2020-02" db="EMBL/GenBank/DDBJ databases">
        <title>Draft genome sequence of Haematococcus lacustris strain NIES-144.</title>
        <authorList>
            <person name="Morimoto D."/>
            <person name="Nakagawa S."/>
            <person name="Yoshida T."/>
            <person name="Sawayama S."/>
        </authorList>
    </citation>
    <scope>NUCLEOTIDE SEQUENCE [LARGE SCALE GENOMIC DNA]</scope>
    <source>
        <strain evidence="1 2">NIES-144</strain>
    </source>
</reference>
<feature type="non-terminal residue" evidence="1">
    <location>
        <position position="1"/>
    </location>
</feature>
<dbReference type="EMBL" id="BLLF01005528">
    <property type="protein sequence ID" value="GFH31316.1"/>
    <property type="molecule type" value="Genomic_DNA"/>
</dbReference>
<dbReference type="Proteomes" id="UP000485058">
    <property type="component" value="Unassembled WGS sequence"/>
</dbReference>
<gene>
    <name evidence="1" type="ORF">HaLaN_30333</name>
</gene>
<comment type="caution">
    <text evidence="1">The sequence shown here is derived from an EMBL/GenBank/DDBJ whole genome shotgun (WGS) entry which is preliminary data.</text>
</comment>
<evidence type="ECO:0000313" key="1">
    <source>
        <dbReference type="EMBL" id="GFH31316.1"/>
    </source>
</evidence>
<evidence type="ECO:0000313" key="2">
    <source>
        <dbReference type="Proteomes" id="UP000485058"/>
    </source>
</evidence>
<sequence>MPICGACQCSDMFLLRKLTKWVNEGRG</sequence>
<protein>
    <submittedName>
        <fullName evidence="1">Uncharacterized protein</fullName>
    </submittedName>
</protein>
<dbReference type="AlphaFoldDB" id="A0A6A0AF14"/>
<proteinExistence type="predicted"/>
<feature type="non-terminal residue" evidence="1">
    <location>
        <position position="27"/>
    </location>
</feature>
<name>A0A6A0AF14_HAELA</name>
<organism evidence="1 2">
    <name type="scientific">Haematococcus lacustris</name>
    <name type="common">Green alga</name>
    <name type="synonym">Haematococcus pluvialis</name>
    <dbReference type="NCBI Taxonomy" id="44745"/>
    <lineage>
        <taxon>Eukaryota</taxon>
        <taxon>Viridiplantae</taxon>
        <taxon>Chlorophyta</taxon>
        <taxon>core chlorophytes</taxon>
        <taxon>Chlorophyceae</taxon>
        <taxon>CS clade</taxon>
        <taxon>Chlamydomonadales</taxon>
        <taxon>Haematococcaceae</taxon>
        <taxon>Haematococcus</taxon>
    </lineage>
</organism>